<dbReference type="HOGENOM" id="CLU_1615363_0_0_2"/>
<reference evidence="1 2" key="1">
    <citation type="journal article" date="2014" name="PLoS ONE">
        <title>Genome Sequence of Candidatus Nitrososphaera evergladensis from Group I.1b Enriched from Everglades Soil Reveals Novel Genomic Features of the Ammonia-Oxidizing Archaea.</title>
        <authorList>
            <person name="Zhalnina K.V."/>
            <person name="Dias R."/>
            <person name="Leonard M.T."/>
            <person name="Dorr de Quadros P."/>
            <person name="Camargo F.A."/>
            <person name="Drew J.C."/>
            <person name="Farmerie W.G."/>
            <person name="Daroub S.H."/>
            <person name="Triplett E.W."/>
        </authorList>
    </citation>
    <scope>NUCLEOTIDE SEQUENCE [LARGE SCALE GENOMIC DNA]</scope>
    <source>
        <strain evidence="1 2">SR1</strain>
    </source>
</reference>
<dbReference type="KEGG" id="nev:NTE_00885"/>
<dbReference type="AlphaFoldDB" id="A0A075MN54"/>
<dbReference type="STRING" id="1459636.NTE_00885"/>
<dbReference type="EMBL" id="CP007174">
    <property type="protein sequence ID" value="AIF82961.1"/>
    <property type="molecule type" value="Genomic_DNA"/>
</dbReference>
<gene>
    <name evidence="1" type="ORF">NTE_00885</name>
</gene>
<name>A0A075MN54_9ARCH</name>
<sequence>MGPILQCSVMHDVYNFQSRSEGTPVSKKTQKKQVDTQELKRLLRDPIIVRIVTVLDIASLSVLELFEYGLTRKDVNHAMVNGVIELNKAKESSPELGEYSTEALFAIAGDVYFQEFLFSKARLTELGLYLLDCLKGCQTEQDIIEKVMQRFDTGTFIPPEHPHKP</sequence>
<evidence type="ECO:0000313" key="2">
    <source>
        <dbReference type="Proteomes" id="UP000028194"/>
    </source>
</evidence>
<proteinExistence type="predicted"/>
<organism evidence="1 2">
    <name type="scientific">Candidatus Nitrososphaera evergladensis SR1</name>
    <dbReference type="NCBI Taxonomy" id="1459636"/>
    <lineage>
        <taxon>Archaea</taxon>
        <taxon>Nitrososphaerota</taxon>
        <taxon>Nitrososphaeria</taxon>
        <taxon>Nitrososphaerales</taxon>
        <taxon>Nitrososphaeraceae</taxon>
        <taxon>Nitrososphaera</taxon>
    </lineage>
</organism>
<dbReference type="Proteomes" id="UP000028194">
    <property type="component" value="Chromosome"/>
</dbReference>
<accession>A0A075MN54</accession>
<keyword evidence="2" id="KW-1185">Reference proteome</keyword>
<protein>
    <submittedName>
        <fullName evidence="1">Uncharacterized protein</fullName>
    </submittedName>
</protein>
<evidence type="ECO:0000313" key="1">
    <source>
        <dbReference type="EMBL" id="AIF82961.1"/>
    </source>
</evidence>